<dbReference type="PANTHER" id="PTHR48081:SF30">
    <property type="entry name" value="ACETYL-HYDROLASE LIPR-RELATED"/>
    <property type="match status" value="1"/>
</dbReference>
<name>A0A4Y9S212_9CAUL</name>
<feature type="chain" id="PRO_5021504843" evidence="3">
    <location>
        <begin position="22"/>
        <end position="362"/>
    </location>
</feature>
<keyword evidence="6" id="KW-1185">Reference proteome</keyword>
<dbReference type="InterPro" id="IPR050300">
    <property type="entry name" value="GDXG_lipolytic_enzyme"/>
</dbReference>
<dbReference type="Proteomes" id="UP000298216">
    <property type="component" value="Unassembled WGS sequence"/>
</dbReference>
<dbReference type="PANTHER" id="PTHR48081">
    <property type="entry name" value="AB HYDROLASE SUPERFAMILY PROTEIN C4A8.06C"/>
    <property type="match status" value="1"/>
</dbReference>
<dbReference type="AlphaFoldDB" id="A0A4Y9S212"/>
<proteinExistence type="inferred from homology"/>
<keyword evidence="3" id="KW-0732">Signal</keyword>
<feature type="domain" description="Alpha/beta hydrolase fold-3" evidence="4">
    <location>
        <begin position="123"/>
        <end position="328"/>
    </location>
</feature>
<dbReference type="Pfam" id="PF07859">
    <property type="entry name" value="Abhydrolase_3"/>
    <property type="match status" value="1"/>
</dbReference>
<keyword evidence="2 5" id="KW-0378">Hydrolase</keyword>
<feature type="signal peptide" evidence="3">
    <location>
        <begin position="1"/>
        <end position="21"/>
    </location>
</feature>
<comment type="caution">
    <text evidence="5">The sequence shown here is derived from an EMBL/GenBank/DDBJ whole genome shotgun (WGS) entry which is preliminary data.</text>
</comment>
<comment type="similarity">
    <text evidence="1">Belongs to the 'GDXG' lipolytic enzyme family.</text>
</comment>
<reference evidence="5 6" key="1">
    <citation type="submission" date="2019-03" db="EMBL/GenBank/DDBJ databases">
        <title>Draft genome of Brevundimonas sp. a heavy metal resistant soil bacteria.</title>
        <authorList>
            <person name="Soto J."/>
        </authorList>
    </citation>
    <scope>NUCLEOTIDE SEQUENCE [LARGE SCALE GENOMIC DNA]</scope>
    <source>
        <strain evidence="5 6">B-10</strain>
    </source>
</reference>
<accession>A0A4Y9S212</accession>
<dbReference type="Gene3D" id="3.40.50.1820">
    <property type="entry name" value="alpha/beta hydrolase"/>
    <property type="match status" value="1"/>
</dbReference>
<dbReference type="RefSeq" id="WP_135193367.1">
    <property type="nucleotide sequence ID" value="NZ_SPVH01000002.1"/>
</dbReference>
<protein>
    <submittedName>
        <fullName evidence="5">Steryl acetyl hydrolase</fullName>
    </submittedName>
</protein>
<dbReference type="InterPro" id="IPR013094">
    <property type="entry name" value="AB_hydrolase_3"/>
</dbReference>
<dbReference type="OrthoDB" id="9806180at2"/>
<evidence type="ECO:0000313" key="5">
    <source>
        <dbReference type="EMBL" id="TFW13975.1"/>
    </source>
</evidence>
<evidence type="ECO:0000313" key="6">
    <source>
        <dbReference type="Proteomes" id="UP000298216"/>
    </source>
</evidence>
<gene>
    <name evidence="5" type="ORF">EGY25_01840</name>
</gene>
<evidence type="ECO:0000256" key="2">
    <source>
        <dbReference type="ARBA" id="ARBA00022801"/>
    </source>
</evidence>
<sequence length="362" mass="38569">MLIRTCCAALALLMMTSPAVAQTTAVLDDPSTARLPPIVLPYSNFASPEARTLAGRLMHEPPFVFGDDIAKARDHYGRYNDARLAEVRALYATREDRQTLGGVPVDIVVPSQGVSERNADRILINVHGGAWMWGSGSGALVEAIPIAAVGRIKVVAVDYRLAPEHRYPAASEDVAAVYRELLKTYRPENIGLYGCSAGGVVVAQATAWFQTHDLPTPGAIGTFCGTGSGYGGDSVFLGQATTGGTAPLPAAADTIGIPNPYMDGVALDDAEAYPVTDAAIIARFPPTLLLAGGRDFAASTLTTMHRRLAAVGVESELFLFDGLWHAFFVWPELPESKEAYGLIVRFFDRHLGAPRHPLPPAS</sequence>
<evidence type="ECO:0000256" key="3">
    <source>
        <dbReference type="SAM" id="SignalP"/>
    </source>
</evidence>
<dbReference type="SUPFAM" id="SSF53474">
    <property type="entry name" value="alpha/beta-Hydrolases"/>
    <property type="match status" value="1"/>
</dbReference>
<evidence type="ECO:0000259" key="4">
    <source>
        <dbReference type="Pfam" id="PF07859"/>
    </source>
</evidence>
<organism evidence="5 6">
    <name type="scientific">Brevundimonas intermedia</name>
    <dbReference type="NCBI Taxonomy" id="74315"/>
    <lineage>
        <taxon>Bacteria</taxon>
        <taxon>Pseudomonadati</taxon>
        <taxon>Pseudomonadota</taxon>
        <taxon>Alphaproteobacteria</taxon>
        <taxon>Caulobacterales</taxon>
        <taxon>Caulobacteraceae</taxon>
        <taxon>Brevundimonas</taxon>
    </lineage>
</organism>
<dbReference type="InterPro" id="IPR029058">
    <property type="entry name" value="AB_hydrolase_fold"/>
</dbReference>
<dbReference type="GO" id="GO:0004806">
    <property type="term" value="F:triacylglycerol lipase activity"/>
    <property type="evidence" value="ECO:0007669"/>
    <property type="project" value="TreeGrafter"/>
</dbReference>
<dbReference type="EMBL" id="SPVH01000002">
    <property type="protein sequence ID" value="TFW13975.1"/>
    <property type="molecule type" value="Genomic_DNA"/>
</dbReference>
<evidence type="ECO:0000256" key="1">
    <source>
        <dbReference type="ARBA" id="ARBA00010515"/>
    </source>
</evidence>